<dbReference type="RefSeq" id="WP_380015828.1">
    <property type="nucleotide sequence ID" value="NZ_JBHLYR010000063.1"/>
</dbReference>
<dbReference type="InterPro" id="IPR051604">
    <property type="entry name" value="Ergot_Alk_Oxidoreductase"/>
</dbReference>
<comment type="caution">
    <text evidence="2">The sequence shown here is derived from an EMBL/GenBank/DDBJ whole genome shotgun (WGS) entry which is preliminary data.</text>
</comment>
<dbReference type="SUPFAM" id="SSF51735">
    <property type="entry name" value="NAD(P)-binding Rossmann-fold domains"/>
    <property type="match status" value="1"/>
</dbReference>
<keyword evidence="3" id="KW-1185">Reference proteome</keyword>
<dbReference type="Gene3D" id="3.40.50.720">
    <property type="entry name" value="NAD(P)-binding Rossmann-like Domain"/>
    <property type="match status" value="1"/>
</dbReference>
<evidence type="ECO:0000313" key="3">
    <source>
        <dbReference type="Proteomes" id="UP001589733"/>
    </source>
</evidence>
<dbReference type="InterPro" id="IPR008030">
    <property type="entry name" value="NmrA-like"/>
</dbReference>
<feature type="domain" description="NmrA-like" evidence="1">
    <location>
        <begin position="3"/>
        <end position="232"/>
    </location>
</feature>
<organism evidence="2 3">
    <name type="scientific">Deinococcus oregonensis</name>
    <dbReference type="NCBI Taxonomy" id="1805970"/>
    <lineage>
        <taxon>Bacteria</taxon>
        <taxon>Thermotogati</taxon>
        <taxon>Deinococcota</taxon>
        <taxon>Deinococci</taxon>
        <taxon>Deinococcales</taxon>
        <taxon>Deinococcaceae</taxon>
        <taxon>Deinococcus</taxon>
    </lineage>
</organism>
<proteinExistence type="predicted"/>
<evidence type="ECO:0000313" key="2">
    <source>
        <dbReference type="EMBL" id="MFB9994664.1"/>
    </source>
</evidence>
<reference evidence="2 3" key="1">
    <citation type="submission" date="2024-09" db="EMBL/GenBank/DDBJ databases">
        <authorList>
            <person name="Sun Q."/>
            <person name="Mori K."/>
        </authorList>
    </citation>
    <scope>NUCLEOTIDE SEQUENCE [LARGE SCALE GENOMIC DNA]</scope>
    <source>
        <strain evidence="2 3">JCM 13503</strain>
    </source>
</reference>
<dbReference type="EMBL" id="JBHLYR010000063">
    <property type="protein sequence ID" value="MFB9994664.1"/>
    <property type="molecule type" value="Genomic_DNA"/>
</dbReference>
<dbReference type="PANTHER" id="PTHR43162:SF1">
    <property type="entry name" value="PRESTALK A DIFFERENTIATION PROTEIN A"/>
    <property type="match status" value="1"/>
</dbReference>
<evidence type="ECO:0000259" key="1">
    <source>
        <dbReference type="Pfam" id="PF05368"/>
    </source>
</evidence>
<accession>A0ABV6B4H2</accession>
<dbReference type="InterPro" id="IPR036291">
    <property type="entry name" value="NAD(P)-bd_dom_sf"/>
</dbReference>
<dbReference type="Proteomes" id="UP001589733">
    <property type="component" value="Unassembled WGS sequence"/>
</dbReference>
<name>A0ABV6B4H2_9DEIO</name>
<dbReference type="Pfam" id="PF05368">
    <property type="entry name" value="NmrA"/>
    <property type="match status" value="1"/>
</dbReference>
<gene>
    <name evidence="2" type="ORF">ACFFLM_22135</name>
</gene>
<dbReference type="PANTHER" id="PTHR43162">
    <property type="match status" value="1"/>
</dbReference>
<dbReference type="Gene3D" id="3.90.25.10">
    <property type="entry name" value="UDP-galactose 4-epimerase, domain 1"/>
    <property type="match status" value="1"/>
</dbReference>
<sequence length="301" mass="31857">MSELTLVYGATGEQGGPAAQELLKRGAAVRVMIRHPERAAHLAAQGAEVLAGDIQNEADVQRAFEGVTRLSLTLPLGGDPLAAARLAVQAAQAAGVRRTVLNTSGQTSETPTGVPMMDYRLPLEHLLRESGLNYLILRPTASLQNLLGPWARPAVVASDTLAYPIPDTHHVSWCAAEDLGPLTAEALERSDLTGHLNVGGPEALSGPDLAAQMSSALGRTIRYQAITPEAFGGQMAQVFGPDMGEAATRAYRLTWEGAPDTMATDPAMLHAALPVPPTRFADWLTLHLEAFRAEPTPEAAQ</sequence>
<protein>
    <submittedName>
        <fullName evidence="2">NmrA family NAD(P)-binding protein</fullName>
    </submittedName>
</protein>